<name>A0ABV0YNL9_9TELE</name>
<sequence length="129" mass="14294">MYDLKKTERWSLRMMPTAAYFSLTPSGALSTSSHLLTHQSPACGPSTPKPDHSFWVLNRFCTSCVNGYASLIAEVRGGFADWCQVKERQQKLNLPLITRKVGRILSEHTSNPEVDGLQQKTTPGTTPVS</sequence>
<organism evidence="2 3">
    <name type="scientific">Ameca splendens</name>
    <dbReference type="NCBI Taxonomy" id="208324"/>
    <lineage>
        <taxon>Eukaryota</taxon>
        <taxon>Metazoa</taxon>
        <taxon>Chordata</taxon>
        <taxon>Craniata</taxon>
        <taxon>Vertebrata</taxon>
        <taxon>Euteleostomi</taxon>
        <taxon>Actinopterygii</taxon>
        <taxon>Neopterygii</taxon>
        <taxon>Teleostei</taxon>
        <taxon>Neoteleostei</taxon>
        <taxon>Acanthomorphata</taxon>
        <taxon>Ovalentaria</taxon>
        <taxon>Atherinomorphae</taxon>
        <taxon>Cyprinodontiformes</taxon>
        <taxon>Goodeidae</taxon>
        <taxon>Ameca</taxon>
    </lineage>
</organism>
<reference evidence="2 3" key="1">
    <citation type="submission" date="2021-06" db="EMBL/GenBank/DDBJ databases">
        <authorList>
            <person name="Palmer J.M."/>
        </authorList>
    </citation>
    <scope>NUCLEOTIDE SEQUENCE [LARGE SCALE GENOMIC DNA]</scope>
    <source>
        <strain evidence="2 3">AS_MEX2019</strain>
        <tissue evidence="2">Muscle</tissue>
    </source>
</reference>
<accession>A0ABV0YNL9</accession>
<evidence type="ECO:0000256" key="1">
    <source>
        <dbReference type="SAM" id="MobiDB-lite"/>
    </source>
</evidence>
<proteinExistence type="predicted"/>
<comment type="caution">
    <text evidence="2">The sequence shown here is derived from an EMBL/GenBank/DDBJ whole genome shotgun (WGS) entry which is preliminary data.</text>
</comment>
<feature type="region of interest" description="Disordered" evidence="1">
    <location>
        <begin position="107"/>
        <end position="129"/>
    </location>
</feature>
<evidence type="ECO:0000313" key="2">
    <source>
        <dbReference type="EMBL" id="MEQ2295433.1"/>
    </source>
</evidence>
<gene>
    <name evidence="2" type="ORF">AMECASPLE_014284</name>
</gene>
<evidence type="ECO:0000313" key="3">
    <source>
        <dbReference type="Proteomes" id="UP001469553"/>
    </source>
</evidence>
<dbReference type="Proteomes" id="UP001469553">
    <property type="component" value="Unassembled WGS sequence"/>
</dbReference>
<protein>
    <submittedName>
        <fullName evidence="2">Uncharacterized protein</fullName>
    </submittedName>
</protein>
<dbReference type="EMBL" id="JAHRIP010038583">
    <property type="protein sequence ID" value="MEQ2295433.1"/>
    <property type="molecule type" value="Genomic_DNA"/>
</dbReference>
<keyword evidence="3" id="KW-1185">Reference proteome</keyword>